<dbReference type="RefSeq" id="WP_273173586.1">
    <property type="nucleotide sequence ID" value="NZ_JAAXZR010000019.1"/>
</dbReference>
<dbReference type="NCBIfam" id="TIGR02543">
    <property type="entry name" value="List_Bact_rpt"/>
    <property type="match status" value="2"/>
</dbReference>
<evidence type="ECO:0000256" key="1">
    <source>
        <dbReference type="ARBA" id="ARBA00004196"/>
    </source>
</evidence>
<proteinExistence type="predicted"/>
<dbReference type="Pfam" id="PF09479">
    <property type="entry name" value="Flg_new"/>
    <property type="match status" value="3"/>
</dbReference>
<feature type="transmembrane region" description="Helical" evidence="3">
    <location>
        <begin position="35"/>
        <end position="52"/>
    </location>
</feature>
<reference evidence="5" key="2">
    <citation type="submission" date="2020-01" db="EMBL/GenBank/DDBJ databases">
        <authorList>
            <person name="Campanaro S."/>
        </authorList>
    </citation>
    <scope>NUCLEOTIDE SEQUENCE</scope>
    <source>
        <strain evidence="5">AS01afH2WH_6</strain>
    </source>
</reference>
<feature type="region of interest" description="Disordered" evidence="2">
    <location>
        <begin position="1"/>
        <end position="20"/>
    </location>
</feature>
<sequence>MSSRSASPKHTRKAARQQNEASTAKVARRLLWQQIIALICFVIALCGAAWALQHSPQVAVAADPFTPRFGNDGYFSGPAAGAIPMRSPVATADGARKVLFGRSGSLPNAARTVESGDATEVVVDGKYLLLGKGPNTTSDNRSPKSDTESDTWAWSQTTTLAANEVLLWADDVVTSPFTFATTTACSAMPCNAFDSGTADTDKKATYESNVATVSRVLGSGTYYSDVELDQVGAASQLSGVCAKGGTVGCGSGFSSDQSTSIGSYRVFPLSTGDMAEYFNASNGNYSLDDAKRQCSAGSCNNSALGFWLRSASWNTASSVFFVSSNGIPNSKETNNTTVSVRPALRLQLDNLLLSARSSDQNQSTSGDVQLTFVDSDYTFTPTTTTVDAGTKQLTLAGTSSAKQGTSPNFNQESIGWKLINPDATDGSVVSSGSTRANGNVTLPSNLTSDKTYKLYVWGQDDGSATDGWSNKATEPQVVDLVNYTVVQEYTVTYDLGSNSAAANDPGNPTTVRTDELPVTLKAARLSGYRFDGWYTDGSFTGSPVTEIPSTLTSDITYYAKWEYLGPDGYFDGLLDGATPVADAGFAATRRVLFGKGNNATTYDNKSVSGGYKTLAKGPMLTEQLSFDTTSGVSDVTKSSTTSVLAGEALLWAEDTVTSGLKFDGRTACKAADSADACSGAFDSASGSYQSTLAKIADDKTVVGSDESTDDVAGKNYSLFEQLQMDTWQVEGVCTSSGNDCTELGSEPTTDPVGALSTYGYRVFPLSVGDLNKYFNHTSGGVADSNLSCKTTLGNSTAQCDNGTGGFWLRTALWGSATPTYDEAYLVEKDGKPGSNQVYVDGYGLRPALRLGLGDLVLSAQVTDQSQGTSKDLQLTFVNAATEITSSNKPKVTVAMSGSNRELAFTGGTSNLANATGWGWKLVDTNKTTAVTDDTVVASGKSNDGGNKTLPSTLDVDKSYVLYYWHQKDGTAADGWSNEATKPLTSPLYLVKYDLDGGNNDPDNPVGWVAASAADIALKPATKSGYKFEGWYENEQFTSAQVTTIPATSSKSYHLYAKFTQSAGLGPDGYFDGLQDGATPVADANSAGVVGSVDADGFAKTRRILFGKQKDTTVAEDSGGSTFGSFKVSGGYKTLVKGPFASAKNVSILTNASGVASDVASSTTSVDAGEVLLWADDAVTGPVQFDDRGGTEYAAQQLWRNVFDSKANSYQSNLAKVADADGSASDVAGMNYSVFEQSQMNARTVQGVCTAYADGCNTSDGVEPDDGSGVSGYAYKVFPLSLGDTTWLFGGTAKPDQNNHVDPFTTDNSNLICPGWVCSNSVAGNGVGYTWLRTPVWDSGVTQYAVNGRGAILRNDVRIVAGTGEALSALRPAVRVSLGDLVLSAQVTDQSQGTSEDLQLTFVDDTESISIKPLVSVVREGGKSKLKFSAFTASSTTLGSGQTGWGWKLVDDQNTADVGDDKVVASGKSNDGGNVVLPDSYDAAHGYTLYYWGQQDGSATNGWSNKATEPVKLDAHVVHYKLYGGTNDPDNPVIWFGPLSAEVTLKNATRAGSSFYGWYEKEDYSGTAVTSILAGTSDDVTLHAKWDLDPSTSLPYTGSWSMWWWLLAGMALMIGISTVIWRSKSMDGFAVGHSLSHTDPVPDILDTSSKYWWQRFGQGRP</sequence>
<name>A0A971CYV6_9BIFI</name>
<evidence type="ECO:0000256" key="3">
    <source>
        <dbReference type="SAM" id="Phobius"/>
    </source>
</evidence>
<keyword evidence="3" id="KW-1133">Transmembrane helix</keyword>
<comment type="caution">
    <text evidence="5">The sequence shown here is derived from an EMBL/GenBank/DDBJ whole genome shotgun (WGS) entry which is preliminary data.</text>
</comment>
<evidence type="ECO:0000313" key="5">
    <source>
        <dbReference type="EMBL" id="NLT79650.1"/>
    </source>
</evidence>
<dbReference type="Gene3D" id="2.60.40.4270">
    <property type="entry name" value="Listeria-Bacteroides repeat domain"/>
    <property type="match status" value="3"/>
</dbReference>
<dbReference type="InterPro" id="IPR042229">
    <property type="entry name" value="Listeria/Bacterioides_rpt_sf"/>
</dbReference>
<dbReference type="InterPro" id="IPR046240">
    <property type="entry name" value="DUF6273"/>
</dbReference>
<evidence type="ECO:0000313" key="6">
    <source>
        <dbReference type="Proteomes" id="UP000767327"/>
    </source>
</evidence>
<organism evidence="5 6">
    <name type="scientific">Bifidobacterium crudilactis</name>
    <dbReference type="NCBI Taxonomy" id="327277"/>
    <lineage>
        <taxon>Bacteria</taxon>
        <taxon>Bacillati</taxon>
        <taxon>Actinomycetota</taxon>
        <taxon>Actinomycetes</taxon>
        <taxon>Bifidobacteriales</taxon>
        <taxon>Bifidobacteriaceae</taxon>
        <taxon>Bifidobacterium</taxon>
    </lineage>
</organism>
<feature type="transmembrane region" description="Helical" evidence="3">
    <location>
        <begin position="1601"/>
        <end position="1620"/>
    </location>
</feature>
<keyword evidence="3" id="KW-0812">Transmembrane</keyword>
<dbReference type="InterPro" id="IPR013378">
    <property type="entry name" value="InlB-like_B-rpt"/>
</dbReference>
<evidence type="ECO:0000259" key="4">
    <source>
        <dbReference type="Pfam" id="PF19789"/>
    </source>
</evidence>
<dbReference type="Proteomes" id="UP000767327">
    <property type="component" value="Unassembled WGS sequence"/>
</dbReference>
<gene>
    <name evidence="5" type="ORF">GXW98_05125</name>
</gene>
<dbReference type="EMBL" id="JAAXZR010000019">
    <property type="protein sequence ID" value="NLT79650.1"/>
    <property type="molecule type" value="Genomic_DNA"/>
</dbReference>
<dbReference type="GO" id="GO:0030313">
    <property type="term" value="C:cell envelope"/>
    <property type="evidence" value="ECO:0007669"/>
    <property type="project" value="UniProtKB-SubCell"/>
</dbReference>
<evidence type="ECO:0000256" key="2">
    <source>
        <dbReference type="SAM" id="MobiDB-lite"/>
    </source>
</evidence>
<comment type="subcellular location">
    <subcellularLocation>
        <location evidence="1">Cell envelope</location>
    </subcellularLocation>
</comment>
<accession>A0A971CYV6</accession>
<feature type="domain" description="DUF6273" evidence="4">
    <location>
        <begin position="265"/>
        <end position="347"/>
    </location>
</feature>
<dbReference type="Pfam" id="PF19789">
    <property type="entry name" value="DUF6273"/>
    <property type="match status" value="1"/>
</dbReference>
<protein>
    <submittedName>
        <fullName evidence="5">InlB B-repeat-containing protein</fullName>
    </submittedName>
</protein>
<keyword evidence="3" id="KW-0472">Membrane</keyword>
<reference evidence="5" key="1">
    <citation type="journal article" date="2020" name="Biotechnol. Biofuels">
        <title>New insights from the biogas microbiome by comprehensive genome-resolved metagenomics of nearly 1600 species originating from multiple anaerobic digesters.</title>
        <authorList>
            <person name="Campanaro S."/>
            <person name="Treu L."/>
            <person name="Rodriguez-R L.M."/>
            <person name="Kovalovszki A."/>
            <person name="Ziels R.M."/>
            <person name="Maus I."/>
            <person name="Zhu X."/>
            <person name="Kougias P.G."/>
            <person name="Basile A."/>
            <person name="Luo G."/>
            <person name="Schluter A."/>
            <person name="Konstantinidis K.T."/>
            <person name="Angelidaki I."/>
        </authorList>
    </citation>
    <scope>NUCLEOTIDE SEQUENCE</scope>
    <source>
        <strain evidence="5">AS01afH2WH_6</strain>
    </source>
</reference>